<proteinExistence type="predicted"/>
<evidence type="ECO:0000313" key="2">
    <source>
        <dbReference type="EMBL" id="GAA4976655.1"/>
    </source>
</evidence>
<protein>
    <recommendedName>
        <fullName evidence="4">Secreted protein</fullName>
    </recommendedName>
</protein>
<keyword evidence="3" id="KW-1185">Reference proteome</keyword>
<reference evidence="3" key="1">
    <citation type="journal article" date="2019" name="Int. J. Syst. Evol. Microbiol.">
        <title>The Global Catalogue of Microorganisms (GCM) 10K type strain sequencing project: providing services to taxonomists for standard genome sequencing and annotation.</title>
        <authorList>
            <consortium name="The Broad Institute Genomics Platform"/>
            <consortium name="The Broad Institute Genome Sequencing Center for Infectious Disease"/>
            <person name="Wu L."/>
            <person name="Ma J."/>
        </authorList>
    </citation>
    <scope>NUCLEOTIDE SEQUENCE [LARGE SCALE GENOMIC DNA]</scope>
    <source>
        <strain evidence="3">JCM 17986</strain>
    </source>
</reference>
<dbReference type="EMBL" id="BAABHS010000018">
    <property type="protein sequence ID" value="GAA4976655.1"/>
    <property type="molecule type" value="Genomic_DNA"/>
</dbReference>
<feature type="region of interest" description="Disordered" evidence="1">
    <location>
        <begin position="76"/>
        <end position="171"/>
    </location>
</feature>
<gene>
    <name evidence="2" type="ORF">GCM10023205_49840</name>
</gene>
<dbReference type="InterPro" id="IPR046165">
    <property type="entry name" value="DUF6167"/>
</dbReference>
<name>A0ABP9HRW3_9ACTN</name>
<dbReference type="Pfam" id="PF19664">
    <property type="entry name" value="DUF6167"/>
    <property type="match status" value="1"/>
</dbReference>
<sequence>MARIFWMAVGAGAGMWAARKVKDKAHKYTPEGVADNVTGIGDAIRYFADEVRAGMAEREAELYRAIGADVTAAAAPPALPGGPGIRALPGARTPYRGPDRHAADPYGDPYDADPYDRYDGHPAHPADQAREYDRYDNQQGFRLGIPGAATPPAPTQHVRRRGGRYDRKDRR</sequence>
<organism evidence="2 3">
    <name type="scientific">Yinghuangia aomiensis</name>
    <dbReference type="NCBI Taxonomy" id="676205"/>
    <lineage>
        <taxon>Bacteria</taxon>
        <taxon>Bacillati</taxon>
        <taxon>Actinomycetota</taxon>
        <taxon>Actinomycetes</taxon>
        <taxon>Kitasatosporales</taxon>
        <taxon>Streptomycetaceae</taxon>
        <taxon>Yinghuangia</taxon>
    </lineage>
</organism>
<evidence type="ECO:0000313" key="3">
    <source>
        <dbReference type="Proteomes" id="UP001500466"/>
    </source>
</evidence>
<dbReference type="RefSeq" id="WP_345677884.1">
    <property type="nucleotide sequence ID" value="NZ_BAABHS010000018.1"/>
</dbReference>
<comment type="caution">
    <text evidence="2">The sequence shown here is derived from an EMBL/GenBank/DDBJ whole genome shotgun (WGS) entry which is preliminary data.</text>
</comment>
<evidence type="ECO:0008006" key="4">
    <source>
        <dbReference type="Google" id="ProtNLM"/>
    </source>
</evidence>
<evidence type="ECO:0000256" key="1">
    <source>
        <dbReference type="SAM" id="MobiDB-lite"/>
    </source>
</evidence>
<accession>A0ABP9HRW3</accession>
<feature type="compositionally biased region" description="Basic and acidic residues" evidence="1">
    <location>
        <begin position="114"/>
        <end position="136"/>
    </location>
</feature>
<dbReference type="Proteomes" id="UP001500466">
    <property type="component" value="Unassembled WGS sequence"/>
</dbReference>